<reference evidence="3 4" key="1">
    <citation type="journal article" date="2024" name="BMC Genomics">
        <title>De novo assembly and annotation of Popillia japonica's genome with initial clues to its potential as an invasive pest.</title>
        <authorList>
            <person name="Cucini C."/>
            <person name="Boschi S."/>
            <person name="Funari R."/>
            <person name="Cardaioli E."/>
            <person name="Iannotti N."/>
            <person name="Marturano G."/>
            <person name="Paoli F."/>
            <person name="Bruttini M."/>
            <person name="Carapelli A."/>
            <person name="Frati F."/>
            <person name="Nardi F."/>
        </authorList>
    </citation>
    <scope>NUCLEOTIDE SEQUENCE [LARGE SCALE GENOMIC DNA]</scope>
    <source>
        <strain evidence="3">DMR45628</strain>
    </source>
</reference>
<dbReference type="InterPro" id="IPR043504">
    <property type="entry name" value="Peptidase_S1_PA_chymotrypsin"/>
</dbReference>
<dbReference type="SUPFAM" id="SSF50494">
    <property type="entry name" value="Trypsin-like serine proteases"/>
    <property type="match status" value="1"/>
</dbReference>
<protein>
    <recommendedName>
        <fullName evidence="5">Peptidase S1 domain-containing protein</fullName>
    </recommendedName>
</protein>
<keyword evidence="2" id="KW-0732">Signal</keyword>
<evidence type="ECO:0000313" key="3">
    <source>
        <dbReference type="EMBL" id="KAK9719724.1"/>
    </source>
</evidence>
<organism evidence="3 4">
    <name type="scientific">Popillia japonica</name>
    <name type="common">Japanese beetle</name>
    <dbReference type="NCBI Taxonomy" id="7064"/>
    <lineage>
        <taxon>Eukaryota</taxon>
        <taxon>Metazoa</taxon>
        <taxon>Ecdysozoa</taxon>
        <taxon>Arthropoda</taxon>
        <taxon>Hexapoda</taxon>
        <taxon>Insecta</taxon>
        <taxon>Pterygota</taxon>
        <taxon>Neoptera</taxon>
        <taxon>Endopterygota</taxon>
        <taxon>Coleoptera</taxon>
        <taxon>Polyphaga</taxon>
        <taxon>Scarabaeiformia</taxon>
        <taxon>Scarabaeidae</taxon>
        <taxon>Rutelinae</taxon>
        <taxon>Popillia</taxon>
    </lineage>
</organism>
<evidence type="ECO:0008006" key="5">
    <source>
        <dbReference type="Google" id="ProtNLM"/>
    </source>
</evidence>
<dbReference type="InterPro" id="IPR009003">
    <property type="entry name" value="Peptidase_S1_PA"/>
</dbReference>
<gene>
    <name evidence="3" type="ORF">QE152_g22537</name>
</gene>
<feature type="chain" id="PRO_5043530884" description="Peptidase S1 domain-containing protein" evidence="2">
    <location>
        <begin position="21"/>
        <end position="275"/>
    </location>
</feature>
<dbReference type="EMBL" id="JASPKY010000217">
    <property type="protein sequence ID" value="KAK9719724.1"/>
    <property type="molecule type" value="Genomic_DNA"/>
</dbReference>
<comment type="caution">
    <text evidence="3">The sequence shown here is derived from an EMBL/GenBank/DDBJ whole genome shotgun (WGS) entry which is preliminary data.</text>
</comment>
<feature type="transmembrane region" description="Helical" evidence="1">
    <location>
        <begin position="256"/>
        <end position="274"/>
    </location>
</feature>
<feature type="signal peptide" evidence="2">
    <location>
        <begin position="1"/>
        <end position="20"/>
    </location>
</feature>
<name>A0AAW1KKJ1_POPJA</name>
<evidence type="ECO:0000313" key="4">
    <source>
        <dbReference type="Proteomes" id="UP001458880"/>
    </source>
</evidence>
<dbReference type="AlphaFoldDB" id="A0AAW1KKJ1"/>
<keyword evidence="4" id="KW-1185">Reference proteome</keyword>
<dbReference type="Gene3D" id="2.40.10.10">
    <property type="entry name" value="Trypsin-like serine proteases"/>
    <property type="match status" value="1"/>
</dbReference>
<evidence type="ECO:0000256" key="2">
    <source>
        <dbReference type="SAM" id="SignalP"/>
    </source>
</evidence>
<dbReference type="Proteomes" id="UP001458880">
    <property type="component" value="Unassembled WGS sequence"/>
</dbReference>
<keyword evidence="1" id="KW-0472">Membrane</keyword>
<keyword evidence="1" id="KW-0812">Transmembrane</keyword>
<proteinExistence type="predicted"/>
<evidence type="ECO:0000256" key="1">
    <source>
        <dbReference type="SAM" id="Phobius"/>
    </source>
</evidence>
<sequence>MVQFLPELSLLLSLISPNSLTKLQTVTDKFIINVCHKIYGHVCCGSYIRRNWVLITYECSWDRRDQKFIELVAENPNLDCVHGQSRQPKKLYLPRRKYLDTNHRIALVTFTEPFVMGTASVALIPIHETVTKHDACVMYEYYYDDVLSDFALKSHGIRFWHASHCRDFFPYDYKYATKGISCAETMDQFSLPETVALRGLSPVVCDNKLKGYVIAANRTTLVVMTIEFQYDWIISKLKTLLDKNKCPRLKINLENGILLLIGAYVCFILTRSLIK</sequence>
<accession>A0AAW1KKJ1</accession>
<keyword evidence="1" id="KW-1133">Transmembrane helix</keyword>